<feature type="transmembrane region" description="Helical" evidence="1">
    <location>
        <begin position="12"/>
        <end position="34"/>
    </location>
</feature>
<gene>
    <name evidence="2" type="ORF">AaV_379</name>
</gene>
<reference evidence="2 3" key="1">
    <citation type="journal article" date="2014" name="Virology">
        <title>Genome of brown tide virus (AaV), the little giant of the Megaviridae, elucidates NCLDV genome expansion and host-virus coevolution.</title>
        <authorList>
            <person name="Moniruzzaman M."/>
            <person name="LeCleir G.R."/>
            <person name="Brown C.M."/>
            <person name="Gobler C.J."/>
            <person name="Bidle K.D."/>
            <person name="Wilson W.H."/>
            <person name="Wilhelm S.W."/>
        </authorList>
    </citation>
    <scope>NUCLEOTIDE SEQUENCE [LARGE SCALE GENOMIC DNA]</scope>
    <source>
        <strain evidence="2">BtV-01</strain>
    </source>
</reference>
<evidence type="ECO:0000313" key="3">
    <source>
        <dbReference type="Proteomes" id="UP000028667"/>
    </source>
</evidence>
<dbReference type="RefSeq" id="YP_009052447.1">
    <property type="nucleotide sequence ID" value="NC_024697.1"/>
</dbReference>
<evidence type="ECO:0000256" key="1">
    <source>
        <dbReference type="SAM" id="Phobius"/>
    </source>
</evidence>
<proteinExistence type="predicted"/>
<evidence type="ECO:0000313" key="2">
    <source>
        <dbReference type="EMBL" id="AII17115.1"/>
    </source>
</evidence>
<name>A0A076FGA9_9VIRU</name>
<dbReference type="KEGG" id="vg:20041696"/>
<organism evidence="2 3">
    <name type="scientific">Aureococcus anophagefferens virus</name>
    <dbReference type="NCBI Taxonomy" id="1474867"/>
    <lineage>
        <taxon>Viruses</taxon>
        <taxon>Varidnaviria</taxon>
        <taxon>Bamfordvirae</taxon>
        <taxon>Nucleocytoviricota</taxon>
        <taxon>Megaviricetes</taxon>
        <taxon>Imitervirales</taxon>
        <taxon>Schizomimiviridae</taxon>
        <taxon>Kratosvirus</taxon>
        <taxon>Kratosvirus quantuckense</taxon>
    </lineage>
</organism>
<dbReference type="GeneID" id="20041696"/>
<protein>
    <submittedName>
        <fullName evidence="2">Putative membrane protein</fullName>
    </submittedName>
</protein>
<dbReference type="Proteomes" id="UP000028667">
    <property type="component" value="Segment"/>
</dbReference>
<sequence length="89" mass="9999">MSTDKKKLKDLTVTDYVIIAVLIVLLLIISGFITKLLWNNFLAGSGKNQGVFTFIKPLDSIIHALLVMLAIDIVFSRRCQNICYSQIKV</sequence>
<keyword evidence="1" id="KW-1133">Transmembrane helix</keyword>
<keyword evidence="1" id="KW-0812">Transmembrane</keyword>
<accession>A0A076FGA9</accession>
<dbReference type="EMBL" id="KJ645900">
    <property type="protein sequence ID" value="AII17115.1"/>
    <property type="molecule type" value="Genomic_DNA"/>
</dbReference>
<keyword evidence="1" id="KW-0472">Membrane</keyword>
<feature type="transmembrane region" description="Helical" evidence="1">
    <location>
        <begin position="54"/>
        <end position="75"/>
    </location>
</feature>
<keyword evidence="3" id="KW-1185">Reference proteome</keyword>